<evidence type="ECO:0000313" key="2">
    <source>
        <dbReference type="EMBL" id="TXG68787.1"/>
    </source>
</evidence>
<dbReference type="AlphaFoldDB" id="A0A5C7IHI1"/>
<dbReference type="EMBL" id="VAHF01000002">
    <property type="protein sequence ID" value="TXG68787.1"/>
    <property type="molecule type" value="Genomic_DNA"/>
</dbReference>
<evidence type="ECO:0000313" key="3">
    <source>
        <dbReference type="Proteomes" id="UP000323000"/>
    </source>
</evidence>
<feature type="signal peptide" evidence="1">
    <location>
        <begin position="1"/>
        <end position="33"/>
    </location>
</feature>
<proteinExistence type="predicted"/>
<gene>
    <name evidence="2" type="ORF">EZV62_003722</name>
</gene>
<reference evidence="3" key="1">
    <citation type="journal article" date="2019" name="Gigascience">
        <title>De novo genome assembly of the endangered Acer yangbiense, a plant species with extremely small populations endemic to Yunnan Province, China.</title>
        <authorList>
            <person name="Yang J."/>
            <person name="Wariss H.M."/>
            <person name="Tao L."/>
            <person name="Zhang R."/>
            <person name="Yun Q."/>
            <person name="Hollingsworth P."/>
            <person name="Dao Z."/>
            <person name="Luo G."/>
            <person name="Guo H."/>
            <person name="Ma Y."/>
            <person name="Sun W."/>
        </authorList>
    </citation>
    <scope>NUCLEOTIDE SEQUENCE [LARGE SCALE GENOMIC DNA]</scope>
    <source>
        <strain evidence="3">cv. Malutang</strain>
    </source>
</reference>
<keyword evidence="1" id="KW-0732">Signal</keyword>
<feature type="chain" id="PRO_5023137635" description="Malectin-like domain-containing protein" evidence="1">
    <location>
        <begin position="34"/>
        <end position="69"/>
    </location>
</feature>
<organism evidence="2 3">
    <name type="scientific">Acer yangbiense</name>
    <dbReference type="NCBI Taxonomy" id="1000413"/>
    <lineage>
        <taxon>Eukaryota</taxon>
        <taxon>Viridiplantae</taxon>
        <taxon>Streptophyta</taxon>
        <taxon>Embryophyta</taxon>
        <taxon>Tracheophyta</taxon>
        <taxon>Spermatophyta</taxon>
        <taxon>Magnoliopsida</taxon>
        <taxon>eudicotyledons</taxon>
        <taxon>Gunneridae</taxon>
        <taxon>Pentapetalae</taxon>
        <taxon>rosids</taxon>
        <taxon>malvids</taxon>
        <taxon>Sapindales</taxon>
        <taxon>Sapindaceae</taxon>
        <taxon>Hippocastanoideae</taxon>
        <taxon>Acereae</taxon>
        <taxon>Acer</taxon>
    </lineage>
</organism>
<name>A0A5C7IHI1_9ROSI</name>
<dbReference type="Proteomes" id="UP000323000">
    <property type="component" value="Chromosome 2"/>
</dbReference>
<evidence type="ECO:0008006" key="4">
    <source>
        <dbReference type="Google" id="ProtNLM"/>
    </source>
</evidence>
<sequence>MDDGERSFLAVKQWLVLVPVLITVISNSKLVAACDEVFEADALGFISIDCGASVDYNDTETSLLYVSDT</sequence>
<evidence type="ECO:0000256" key="1">
    <source>
        <dbReference type="SAM" id="SignalP"/>
    </source>
</evidence>
<keyword evidence="3" id="KW-1185">Reference proteome</keyword>
<comment type="caution">
    <text evidence="2">The sequence shown here is derived from an EMBL/GenBank/DDBJ whole genome shotgun (WGS) entry which is preliminary data.</text>
</comment>
<dbReference type="OrthoDB" id="1429720at2759"/>
<accession>A0A5C7IHI1</accession>
<protein>
    <recommendedName>
        <fullName evidence="4">Malectin-like domain-containing protein</fullName>
    </recommendedName>
</protein>